<dbReference type="GO" id="GO:0004888">
    <property type="term" value="F:transmembrane signaling receptor activity"/>
    <property type="evidence" value="ECO:0007669"/>
    <property type="project" value="InterPro"/>
</dbReference>
<dbReference type="GO" id="GO:0016020">
    <property type="term" value="C:membrane"/>
    <property type="evidence" value="ECO:0007669"/>
    <property type="project" value="InterPro"/>
</dbReference>
<evidence type="ECO:0000256" key="4">
    <source>
        <dbReference type="SAM" id="Phobius"/>
    </source>
</evidence>
<protein>
    <submittedName>
        <fullName evidence="6">Chemotaxis protein</fullName>
    </submittedName>
</protein>
<dbReference type="PROSITE" id="PS50111">
    <property type="entry name" value="CHEMOTAXIS_TRANSDUC_2"/>
    <property type="match status" value="1"/>
</dbReference>
<keyword evidence="1 3" id="KW-0807">Transducer</keyword>
<dbReference type="InterPro" id="IPR004089">
    <property type="entry name" value="MCPsignal_dom"/>
</dbReference>
<feature type="transmembrane region" description="Helical" evidence="4">
    <location>
        <begin position="41"/>
        <end position="58"/>
    </location>
</feature>
<keyword evidence="4" id="KW-0472">Membrane</keyword>
<dbReference type="STRING" id="1122240.GCA_000620105_00244"/>
<dbReference type="PANTHER" id="PTHR32089:SF112">
    <property type="entry name" value="LYSOZYME-LIKE PROTEIN-RELATED"/>
    <property type="match status" value="1"/>
</dbReference>
<evidence type="ECO:0000256" key="2">
    <source>
        <dbReference type="ARBA" id="ARBA00029447"/>
    </source>
</evidence>
<dbReference type="Gene3D" id="1.10.287.950">
    <property type="entry name" value="Methyl-accepting chemotaxis protein"/>
    <property type="match status" value="1"/>
</dbReference>
<evidence type="ECO:0000259" key="5">
    <source>
        <dbReference type="PROSITE" id="PS50111"/>
    </source>
</evidence>
<accession>A0A2S0PB05</accession>
<dbReference type="Pfam" id="PF00015">
    <property type="entry name" value="MCPsignal"/>
    <property type="match status" value="1"/>
</dbReference>
<dbReference type="GO" id="GO:0006935">
    <property type="term" value="P:chemotaxis"/>
    <property type="evidence" value="ECO:0007669"/>
    <property type="project" value="InterPro"/>
</dbReference>
<evidence type="ECO:0000256" key="3">
    <source>
        <dbReference type="PROSITE-ProRule" id="PRU00284"/>
    </source>
</evidence>
<keyword evidence="4" id="KW-0812">Transmembrane</keyword>
<dbReference type="OrthoDB" id="9808588at2"/>
<reference evidence="6 7" key="1">
    <citation type="submission" date="2018-04" db="EMBL/GenBank/DDBJ databases">
        <title>Denitrifier Microvirgula.</title>
        <authorList>
            <person name="Anderson E."/>
            <person name="Jang J."/>
            <person name="Ishii S."/>
        </authorList>
    </citation>
    <scope>NUCLEOTIDE SEQUENCE [LARGE SCALE GENOMIC DNA]</scope>
    <source>
        <strain evidence="6 7">BE2.4</strain>
    </source>
</reference>
<dbReference type="RefSeq" id="WP_107889442.1">
    <property type="nucleotide sequence ID" value="NZ_CP028519.1"/>
</dbReference>
<evidence type="ECO:0000256" key="1">
    <source>
        <dbReference type="ARBA" id="ARBA00023224"/>
    </source>
</evidence>
<evidence type="ECO:0000313" key="6">
    <source>
        <dbReference type="EMBL" id="AVY94522.1"/>
    </source>
</evidence>
<sequence>MGTTTTSSLFLKQRTYLYLLAFNILILIAAGHEVFIDNDSLYLLALPACSILLSFHVHRQTSRMFAILGILKEQLSYANKGELYHRATRTPGMGEIGLVAWELNDFMDLIETYFKEINTCFVRISKGDFNRYPLSSGMPGVFSLSMEVFAKAIKAMEDNDVYVRQNQLSSQLHKLNTQYLQSNLASNQSDLNVISSEMESVSRLAEGNAAGADESLKSAQDLSLQLDTIVDSVSAVNETAMTLSEKWTHIETSLSSIAAIADQTNLLALNAAIEAARAGEQGRGFAVVADEVRILAERSKSTAGEVKNVLTVLSDLIANMREKSSQSGETAARVKTSIDAFRSQFENLAETSSEVIGRVSLVRDKSLVSRVKVDHIIYKQGAYMHLDARQASESDKRDVRSDTWIKSEGQTQFGSTRSFQALQARISLVSDNIATATATLAEHGAGESEAILARMREAEKASQETIQLIDAMVVEKHDTGSKAAIAA</sequence>
<proteinExistence type="inferred from homology"/>
<dbReference type="SMART" id="SM00283">
    <property type="entry name" value="MA"/>
    <property type="match status" value="1"/>
</dbReference>
<feature type="transmembrane region" description="Helical" evidence="4">
    <location>
        <begin position="16"/>
        <end position="35"/>
    </location>
</feature>
<dbReference type="EMBL" id="CP028519">
    <property type="protein sequence ID" value="AVY94522.1"/>
    <property type="molecule type" value="Genomic_DNA"/>
</dbReference>
<dbReference type="PANTHER" id="PTHR32089">
    <property type="entry name" value="METHYL-ACCEPTING CHEMOTAXIS PROTEIN MCPB"/>
    <property type="match status" value="1"/>
</dbReference>
<keyword evidence="7" id="KW-1185">Reference proteome</keyword>
<name>A0A2S0PB05_9NEIS</name>
<keyword evidence="4" id="KW-1133">Transmembrane helix</keyword>
<feature type="domain" description="Methyl-accepting transducer" evidence="5">
    <location>
        <begin position="182"/>
        <end position="395"/>
    </location>
</feature>
<dbReference type="PRINTS" id="PR00260">
    <property type="entry name" value="CHEMTRNSDUCR"/>
</dbReference>
<evidence type="ECO:0000313" key="7">
    <source>
        <dbReference type="Proteomes" id="UP000244173"/>
    </source>
</evidence>
<gene>
    <name evidence="6" type="ORF">DAI18_11065</name>
</gene>
<comment type="similarity">
    <text evidence="2">Belongs to the methyl-accepting chemotaxis (MCP) protein family.</text>
</comment>
<dbReference type="SUPFAM" id="SSF58104">
    <property type="entry name" value="Methyl-accepting chemotaxis protein (MCP) signaling domain"/>
    <property type="match status" value="1"/>
</dbReference>
<organism evidence="6 7">
    <name type="scientific">Microvirgula aerodenitrificans</name>
    <dbReference type="NCBI Taxonomy" id="57480"/>
    <lineage>
        <taxon>Bacteria</taxon>
        <taxon>Pseudomonadati</taxon>
        <taxon>Pseudomonadota</taxon>
        <taxon>Betaproteobacteria</taxon>
        <taxon>Neisseriales</taxon>
        <taxon>Aquaspirillaceae</taxon>
        <taxon>Microvirgula</taxon>
    </lineage>
</organism>
<dbReference type="Proteomes" id="UP000244173">
    <property type="component" value="Chromosome"/>
</dbReference>
<dbReference type="GO" id="GO:0007165">
    <property type="term" value="P:signal transduction"/>
    <property type="evidence" value="ECO:0007669"/>
    <property type="project" value="UniProtKB-KW"/>
</dbReference>
<dbReference type="AlphaFoldDB" id="A0A2S0PB05"/>
<dbReference type="KEGG" id="maer:DAI18_11065"/>
<dbReference type="InterPro" id="IPR004090">
    <property type="entry name" value="Chemotax_Me-accpt_rcpt"/>
</dbReference>